<sequence length="646" mass="76076">MNNNQSIFNTTIVEMILILVFLIAILVIYSLSIKTIDVDSTTKGLQYINKKINDNLGVSKKISKNKRENELNIKKRYLENKLSKLKDHRIVKNTLKELNQQNNPIQEQIDNLRKLLEKRYDRQLNLKQNILKLKSDPEVRYVLLTLNKYNIPIKKQINSVENEIKKIKYYHNLKNKNNNYTIKHVLDNPEHKPVKWQIDNSKDSKYSQNIKNALDELINKNNKNKLRNSHKFKYSPKTKKLLNKLGLAHKPIKQQIGSLKNKLKDSKYSQNIKNALDELINKNNKVGKPEYNASTNQLLNELNISNKPLERQQELLNKELDNFSDTTNNPKNTKQALEALKQIDTVEIPKNYYNNYMQKLQNTLIKLQNIQKDKDLLSNKPYRPIINKDIEKAIKYLEKNNEIPSAEDDKSINNLLNQLNIINKPIAQQLRHLYDNLYSKPENNFNIGKVKFTINQLNAKKELKDKINNISKELLPIQKVNTPVMPKIKVTTDDEANTSSKADIQDTATNKLITDETDKLNRQIKYLKKLIKNSSSTHLPCVLTNEGSTIYLFTLFLREKNIYIKRGWKDNESFIAKDIPNLSKLLNKKMSLAKFMRLTRPIFNKSVKNDCRYFVYFKDRTNTKREYKRKTLTIQHHFYKYIRHTW</sequence>
<proteinExistence type="predicted"/>
<keyword evidence="2" id="KW-0812">Transmembrane</keyword>
<accession>A0A3B1E636</accession>
<name>A0A3B1E636_9ZZZZ</name>
<dbReference type="EMBL" id="UOYO01000020">
    <property type="protein sequence ID" value="VAY87083.1"/>
    <property type="molecule type" value="Genomic_DNA"/>
</dbReference>
<keyword evidence="2" id="KW-0472">Membrane</keyword>
<keyword evidence="1" id="KW-0175">Coiled coil</keyword>
<evidence type="ECO:0000313" key="3">
    <source>
        <dbReference type="EMBL" id="VAY87083.1"/>
    </source>
</evidence>
<evidence type="ECO:0000256" key="2">
    <source>
        <dbReference type="SAM" id="Phobius"/>
    </source>
</evidence>
<keyword evidence="2" id="KW-1133">Transmembrane helix</keyword>
<organism evidence="3">
    <name type="scientific">hydrothermal vent metagenome</name>
    <dbReference type="NCBI Taxonomy" id="652676"/>
    <lineage>
        <taxon>unclassified sequences</taxon>
        <taxon>metagenomes</taxon>
        <taxon>ecological metagenomes</taxon>
    </lineage>
</organism>
<dbReference type="AlphaFoldDB" id="A0A3B1E636"/>
<protein>
    <submittedName>
        <fullName evidence="3">DNA double-strand break repair Rad50 ATPase</fullName>
    </submittedName>
</protein>
<feature type="coiled-coil region" evidence="1">
    <location>
        <begin position="353"/>
        <end position="380"/>
    </location>
</feature>
<gene>
    <name evidence="3" type="ORF">MNB_ARC-1_662</name>
</gene>
<feature type="transmembrane region" description="Helical" evidence="2">
    <location>
        <begin position="12"/>
        <end position="31"/>
    </location>
</feature>
<reference evidence="3" key="1">
    <citation type="submission" date="2018-10" db="EMBL/GenBank/DDBJ databases">
        <authorList>
            <person name="Aoki K."/>
        </authorList>
    </citation>
    <scope>NUCLEOTIDE SEQUENCE</scope>
</reference>
<evidence type="ECO:0000256" key="1">
    <source>
        <dbReference type="SAM" id="Coils"/>
    </source>
</evidence>